<sequence length="272" mass="28991">MADPLASFRTVTDLFLVKYDLVGGILTPTPIGIPSAPSSAVLAPGFTTEDLTQTSCQGPTEVILTYLASTIPELTIGFSSVGPELEAALLNRKAEAVTNEEGWVYFSAVADDTTVAARVDGDFGFSVTAQDANSEALVYYFNPDTKLSVPLTIAAGAPAGQDEIQIGAALELTLHADLAATGYQIYGWVPAVVFPNKTKINNRSPLLYGAYMMGVCFDGTVRQLTARRLGWFPGGDFTKEPSREIKFRVLADSNSSTGYGYSIEYIPEAATC</sequence>
<gene>
    <name evidence="1" type="ORF">D0962_23050</name>
</gene>
<dbReference type="RefSeq" id="WP_163666816.1">
    <property type="nucleotide sequence ID" value="NZ_QZCE01000002.1"/>
</dbReference>
<evidence type="ECO:0000313" key="2">
    <source>
        <dbReference type="Proteomes" id="UP000473574"/>
    </source>
</evidence>
<organism evidence="1 2">
    <name type="scientific">Adonisia turfae CCMR0082</name>
    <dbReference type="NCBI Taxonomy" id="2304604"/>
    <lineage>
        <taxon>Bacteria</taxon>
        <taxon>Bacillati</taxon>
        <taxon>Cyanobacteriota</taxon>
        <taxon>Adonisia</taxon>
        <taxon>Adonisia turfae</taxon>
    </lineage>
</organism>
<name>A0A6M0SAR9_9CYAN</name>
<proteinExistence type="predicted"/>
<evidence type="ECO:0000313" key="1">
    <source>
        <dbReference type="EMBL" id="NEZ65598.1"/>
    </source>
</evidence>
<reference evidence="1 2" key="1">
    <citation type="journal article" date="2020" name="Microb. Ecol.">
        <title>Ecogenomics of the Marine Benthic Filamentous Cyanobacterium Adonisia.</title>
        <authorList>
            <person name="Walter J.M."/>
            <person name="Coutinho F.H."/>
            <person name="Leomil L."/>
            <person name="Hargreaves P.I."/>
            <person name="Campeao M.E."/>
            <person name="Vieira V.V."/>
            <person name="Silva B.S."/>
            <person name="Fistarol G.O."/>
            <person name="Salomon P.S."/>
            <person name="Sawabe T."/>
            <person name="Mino S."/>
            <person name="Hosokawa M."/>
            <person name="Miyashita H."/>
            <person name="Maruyama F."/>
            <person name="van Verk M.C."/>
            <person name="Dutilh B.E."/>
            <person name="Thompson C.C."/>
            <person name="Thompson F.L."/>
        </authorList>
    </citation>
    <scope>NUCLEOTIDE SEQUENCE [LARGE SCALE GENOMIC DNA]</scope>
    <source>
        <strain evidence="1 2">CCMR0082</strain>
    </source>
</reference>
<accession>A0A6M0SAR9</accession>
<dbReference type="AlphaFoldDB" id="A0A6M0SAR9"/>
<dbReference type="EMBL" id="QZCE01000002">
    <property type="protein sequence ID" value="NEZ65598.1"/>
    <property type="molecule type" value="Genomic_DNA"/>
</dbReference>
<comment type="caution">
    <text evidence="1">The sequence shown here is derived from an EMBL/GenBank/DDBJ whole genome shotgun (WGS) entry which is preliminary data.</text>
</comment>
<dbReference type="Proteomes" id="UP000473574">
    <property type="component" value="Unassembled WGS sequence"/>
</dbReference>
<protein>
    <submittedName>
        <fullName evidence="1">Uncharacterized protein</fullName>
    </submittedName>
</protein>